<dbReference type="FunFam" id="3.40.47.10:FF:000019">
    <property type="entry name" value="Polyketide synthase type I"/>
    <property type="match status" value="1"/>
</dbReference>
<sequence>MSNIDHTALMQNALLEIERLQRKLGALEQQLHDPIAVVGMGCRFAGANSPDELWRHLLDGVDGVREVPPERWDADRYFDADPDAGGRIYCRVGSFLDDIASFDAGFFGISAREAAMLDPQQRMLLEVVWEALERAGIPASELKGTATGMFAGVMHQDYAHRFRSAADIDLYTAAGNAPSVLAGRVSHVFGLHGPSLTIDTACSSSLVAAHLACNALRARECDIAIVGGVNVVLSPLSTAAECRAHMLSPSGRCRSFDDGADGFVRGEGCGVVVLQRLSDAQAAGRTIDALIAGSAVNHDGRSAGLTVPNEHAQRELVRSALHAARVDASQVRYVEAHGTGTALGDPIEAAALASVFAGRSKDARVLLSSIKSNFGHLEGAAGIAGLIKAVLAVRHGVVPATLHVRRPNRGIDWDNLPLRLALHNERIDLDGAPCIAGVSSFGFSGTNAHAIVVAPPRVEQADLLDVQPGPQLLTVSAKSDASLRANVLRYADHLAGLDARAFAAACHASRVARSHFPHRLAVVAASADDMVRELCRFARGEDAAVSTGVCGAMPLGREASPDLPGGANGLDLLPSLAQRYVEGLPVDWAALGGASNHLAPLPTYAFDRQRYWVDERAAGAPSQLFRIAWQPASTPAGARRTGARIVAGDPTLCAEVARALEAAGECCSIVAADADAILQAGPAERGVVLAFDGAVQDDEPVEAVACRGALVGALARRLAAAPAAGPVTLVTRGAVAAGPAEDVDPVVAAVNAAVRVARREQGRAWRGTIDVDGSAASFATLAALLGSDAEEEQMAVRGATVLVPRLRHAGVGTAGEVPALDGDAAYVVTGGTGALGLATARWLAGRGARHLLLISRRGEVGDSVRATCERLRGDGVDVRVVASDVADEASLRGALAAATRPIRGVVHCAGIVQDAPLAALDAAAFANGLRAKVGGAALLDRLTDAQPLDFFLLYSSISVAVGRHGQAAYAAANAYLDALAQRRRVRARPALSIGWGLWASGMGAADAKTAERIRSSGLHPLTEAEAFTSLEQAFAGEPHVIVAAIDIDRIAAQPDLPRAIEGIAGRTQAPRVRAFDIEPLRGRPAAARRALIAGYLDAELRAVLSSASALSHQASLIELGVDSLTGSELRNAIERSMGVSVPLANLLDGSSLDAVIDAVVVQIERRLVTEHSLAAGAKTEEITL</sequence>
<comment type="caution">
    <text evidence="8">The sequence shown here is derived from an EMBL/GenBank/DDBJ whole genome shotgun (WGS) entry which is preliminary data.</text>
</comment>
<dbReference type="Gene3D" id="1.10.1200.10">
    <property type="entry name" value="ACP-like"/>
    <property type="match status" value="1"/>
</dbReference>
<dbReference type="SUPFAM" id="SSF47336">
    <property type="entry name" value="ACP-like"/>
    <property type="match status" value="1"/>
</dbReference>
<gene>
    <name evidence="8" type="ORF">WS67_06165</name>
</gene>
<evidence type="ECO:0000313" key="9">
    <source>
        <dbReference type="Proteomes" id="UP000062788"/>
    </source>
</evidence>
<proteinExistence type="predicted"/>
<dbReference type="InterPro" id="IPR009081">
    <property type="entry name" value="PP-bd_ACP"/>
</dbReference>
<dbReference type="SUPFAM" id="SSF51735">
    <property type="entry name" value="NAD(P)-binding Rossmann-fold domains"/>
    <property type="match status" value="2"/>
</dbReference>
<keyword evidence="1" id="KW-0596">Phosphopantetheine</keyword>
<dbReference type="EMBL" id="LOWA01000018">
    <property type="protein sequence ID" value="KVE28346.1"/>
    <property type="molecule type" value="Genomic_DNA"/>
</dbReference>
<evidence type="ECO:0000256" key="4">
    <source>
        <dbReference type="ARBA" id="ARBA00054155"/>
    </source>
</evidence>
<dbReference type="Pfam" id="PF00109">
    <property type="entry name" value="ketoacyl-synt"/>
    <property type="match status" value="1"/>
</dbReference>
<dbReference type="InterPro" id="IPR013968">
    <property type="entry name" value="PKS_KR"/>
</dbReference>
<organism evidence="8 9">
    <name type="scientific">Burkholderia singularis</name>
    <dbReference type="NCBI Taxonomy" id="1503053"/>
    <lineage>
        <taxon>Bacteria</taxon>
        <taxon>Pseudomonadati</taxon>
        <taxon>Pseudomonadota</taxon>
        <taxon>Betaproteobacteria</taxon>
        <taxon>Burkholderiales</taxon>
        <taxon>Burkholderiaceae</taxon>
        <taxon>Burkholderia</taxon>
        <taxon>pseudomallei group</taxon>
    </lineage>
</organism>
<dbReference type="PANTHER" id="PTHR43775">
    <property type="entry name" value="FATTY ACID SYNTHASE"/>
    <property type="match status" value="1"/>
</dbReference>
<protein>
    <submittedName>
        <fullName evidence="8">Polyketide synthase</fullName>
    </submittedName>
</protein>
<dbReference type="InterPro" id="IPR020841">
    <property type="entry name" value="PKS_Beta-ketoAc_synthase_dom"/>
</dbReference>
<evidence type="ECO:0000259" key="6">
    <source>
        <dbReference type="PROSITE" id="PS50075"/>
    </source>
</evidence>
<dbReference type="InterPro" id="IPR057326">
    <property type="entry name" value="KR_dom"/>
</dbReference>
<dbReference type="PANTHER" id="PTHR43775:SF37">
    <property type="entry name" value="SI:DKEY-61P9.11"/>
    <property type="match status" value="1"/>
</dbReference>
<dbReference type="GO" id="GO:0071770">
    <property type="term" value="P:DIM/DIP cell wall layer assembly"/>
    <property type="evidence" value="ECO:0007669"/>
    <property type="project" value="TreeGrafter"/>
</dbReference>
<feature type="coiled-coil region" evidence="5">
    <location>
        <begin position="3"/>
        <end position="30"/>
    </location>
</feature>
<evidence type="ECO:0000256" key="1">
    <source>
        <dbReference type="ARBA" id="ARBA00022450"/>
    </source>
</evidence>
<keyword evidence="9" id="KW-1185">Reference proteome</keyword>
<dbReference type="InterPro" id="IPR016039">
    <property type="entry name" value="Thiolase-like"/>
</dbReference>
<keyword evidence="2" id="KW-0597">Phosphoprotein</keyword>
<dbReference type="AlphaFoldDB" id="A0A103E4R4"/>
<dbReference type="SUPFAM" id="SSF53901">
    <property type="entry name" value="Thiolase-like"/>
    <property type="match status" value="1"/>
</dbReference>
<dbReference type="Pfam" id="PF08659">
    <property type="entry name" value="KR"/>
    <property type="match status" value="1"/>
</dbReference>
<reference evidence="8 9" key="1">
    <citation type="submission" date="2015-11" db="EMBL/GenBank/DDBJ databases">
        <title>Expanding the genomic diversity of Burkholderia species for the development of highly accurate diagnostics.</title>
        <authorList>
            <person name="Sahl J."/>
            <person name="Keim P."/>
            <person name="Wagner D."/>
        </authorList>
    </citation>
    <scope>NUCLEOTIDE SEQUENCE [LARGE SCALE GENOMIC DNA]</scope>
    <source>
        <strain evidence="8 9">TSV85</strain>
    </source>
</reference>
<evidence type="ECO:0000256" key="2">
    <source>
        <dbReference type="ARBA" id="ARBA00022553"/>
    </source>
</evidence>
<dbReference type="Gene3D" id="3.30.70.3290">
    <property type="match status" value="1"/>
</dbReference>
<dbReference type="OrthoDB" id="9778690at2"/>
<feature type="domain" description="Carrier" evidence="6">
    <location>
        <begin position="1087"/>
        <end position="1163"/>
    </location>
</feature>
<dbReference type="Pfam" id="PF22621">
    <property type="entry name" value="CurL-like_PKS_C"/>
    <property type="match status" value="1"/>
</dbReference>
<dbReference type="SMART" id="SM00823">
    <property type="entry name" value="PKS_PP"/>
    <property type="match status" value="1"/>
</dbReference>
<dbReference type="Proteomes" id="UP000062788">
    <property type="component" value="Unassembled WGS sequence"/>
</dbReference>
<dbReference type="InterPro" id="IPR014030">
    <property type="entry name" value="Ketoacyl_synth_N"/>
</dbReference>
<dbReference type="InterPro" id="IPR020806">
    <property type="entry name" value="PKS_PP-bd"/>
</dbReference>
<evidence type="ECO:0000313" key="8">
    <source>
        <dbReference type="EMBL" id="KVE28346.1"/>
    </source>
</evidence>
<evidence type="ECO:0000259" key="7">
    <source>
        <dbReference type="PROSITE" id="PS52004"/>
    </source>
</evidence>
<dbReference type="Pfam" id="PF00550">
    <property type="entry name" value="PP-binding"/>
    <property type="match status" value="1"/>
</dbReference>
<name>A0A103E4R4_9BURK</name>
<dbReference type="GO" id="GO:0005737">
    <property type="term" value="C:cytoplasm"/>
    <property type="evidence" value="ECO:0007669"/>
    <property type="project" value="TreeGrafter"/>
</dbReference>
<dbReference type="GO" id="GO:0006633">
    <property type="term" value="P:fatty acid biosynthetic process"/>
    <property type="evidence" value="ECO:0007669"/>
    <property type="project" value="TreeGrafter"/>
</dbReference>
<dbReference type="GO" id="GO:0005886">
    <property type="term" value="C:plasma membrane"/>
    <property type="evidence" value="ECO:0007669"/>
    <property type="project" value="TreeGrafter"/>
</dbReference>
<comment type="function">
    <text evidence="4">Involved in production of the polyketide antibiotic thailandamide.</text>
</comment>
<dbReference type="Gene3D" id="3.40.50.720">
    <property type="entry name" value="NAD(P)-binding Rossmann-like Domain"/>
    <property type="match status" value="1"/>
</dbReference>
<dbReference type="PROSITE" id="PS50075">
    <property type="entry name" value="CARRIER"/>
    <property type="match status" value="1"/>
</dbReference>
<feature type="domain" description="Ketosynthase family 3 (KS3)" evidence="7">
    <location>
        <begin position="32"/>
        <end position="454"/>
    </location>
</feature>
<dbReference type="SMART" id="SM00825">
    <property type="entry name" value="PKS_KS"/>
    <property type="match status" value="1"/>
</dbReference>
<evidence type="ECO:0000256" key="3">
    <source>
        <dbReference type="ARBA" id="ARBA00022679"/>
    </source>
</evidence>
<dbReference type="Gene3D" id="3.40.47.10">
    <property type="match status" value="1"/>
</dbReference>
<dbReference type="PROSITE" id="PS52004">
    <property type="entry name" value="KS3_2"/>
    <property type="match status" value="1"/>
</dbReference>
<dbReference type="CDD" id="cd00833">
    <property type="entry name" value="PKS"/>
    <property type="match status" value="1"/>
</dbReference>
<dbReference type="InterPro" id="IPR036736">
    <property type="entry name" value="ACP-like_sf"/>
</dbReference>
<dbReference type="SMART" id="SM00822">
    <property type="entry name" value="PKS_KR"/>
    <property type="match status" value="1"/>
</dbReference>
<dbReference type="Pfam" id="PF02801">
    <property type="entry name" value="Ketoacyl-synt_C"/>
    <property type="match status" value="1"/>
</dbReference>
<dbReference type="InterPro" id="IPR050091">
    <property type="entry name" value="PKS_NRPS_Biosynth_Enz"/>
</dbReference>
<keyword evidence="5" id="KW-0175">Coiled coil</keyword>
<keyword evidence="3" id="KW-0808">Transferase</keyword>
<dbReference type="RefSeq" id="WP_059514216.1">
    <property type="nucleotide sequence ID" value="NZ_LOWA01000018.1"/>
</dbReference>
<dbReference type="InterPro" id="IPR036291">
    <property type="entry name" value="NAD(P)-bd_dom_sf"/>
</dbReference>
<dbReference type="GO" id="GO:0031177">
    <property type="term" value="F:phosphopantetheine binding"/>
    <property type="evidence" value="ECO:0007669"/>
    <property type="project" value="InterPro"/>
</dbReference>
<evidence type="ECO:0000256" key="5">
    <source>
        <dbReference type="SAM" id="Coils"/>
    </source>
</evidence>
<dbReference type="GO" id="GO:0004312">
    <property type="term" value="F:fatty acid synthase activity"/>
    <property type="evidence" value="ECO:0007669"/>
    <property type="project" value="TreeGrafter"/>
</dbReference>
<dbReference type="InterPro" id="IPR014031">
    <property type="entry name" value="Ketoacyl_synth_C"/>
</dbReference>
<accession>A0A103E4R4</accession>